<keyword evidence="8" id="KW-1185">Reference proteome</keyword>
<dbReference type="Proteomes" id="UP001257948">
    <property type="component" value="Unassembled WGS sequence"/>
</dbReference>
<dbReference type="EMBL" id="JAVTLL010000032">
    <property type="protein sequence ID" value="MDT7846137.1"/>
    <property type="molecule type" value="Genomic_DNA"/>
</dbReference>
<protein>
    <submittedName>
        <fullName evidence="7">FxsB family cyclophane-forming radical SAM/SPASM peptide maturase</fullName>
    </submittedName>
</protein>
<evidence type="ECO:0000313" key="7">
    <source>
        <dbReference type="EMBL" id="MDT7846137.1"/>
    </source>
</evidence>
<keyword evidence="4" id="KW-0411">Iron-sulfur</keyword>
<gene>
    <name evidence="7" type="ORF">RQC66_36025</name>
</gene>
<dbReference type="NCBIfam" id="TIGR04269">
    <property type="entry name" value="SAM_SPASM_FxsB"/>
    <property type="match status" value="1"/>
</dbReference>
<dbReference type="InterPro" id="IPR026335">
    <property type="entry name" value="rSAM_SPASM_FxsB"/>
</dbReference>
<dbReference type="PANTHER" id="PTHR43273">
    <property type="entry name" value="ANAEROBIC SULFATASE-MATURATING ENZYME HOMOLOG ASLB-RELATED"/>
    <property type="match status" value="1"/>
</dbReference>
<dbReference type="Pfam" id="PF04055">
    <property type="entry name" value="Radical_SAM"/>
    <property type="match status" value="1"/>
</dbReference>
<organism evidence="7 8">
    <name type="scientific">Streptomyces justiciae</name>
    <dbReference type="NCBI Taxonomy" id="2780140"/>
    <lineage>
        <taxon>Bacteria</taxon>
        <taxon>Bacillati</taxon>
        <taxon>Actinomycetota</taxon>
        <taxon>Actinomycetes</taxon>
        <taxon>Kitasatosporales</taxon>
        <taxon>Streptomycetaceae</taxon>
        <taxon>Streptomyces</taxon>
    </lineage>
</organism>
<dbReference type="Gene3D" id="3.20.20.70">
    <property type="entry name" value="Aldolase class I"/>
    <property type="match status" value="1"/>
</dbReference>
<evidence type="ECO:0000256" key="4">
    <source>
        <dbReference type="ARBA" id="ARBA00023014"/>
    </source>
</evidence>
<dbReference type="SFLD" id="SFLDG01067">
    <property type="entry name" value="SPASM/twitch_domain_containing"/>
    <property type="match status" value="1"/>
</dbReference>
<dbReference type="InterPro" id="IPR058240">
    <property type="entry name" value="rSAM_sf"/>
</dbReference>
<feature type="compositionally biased region" description="Basic residues" evidence="5">
    <location>
        <begin position="218"/>
        <end position="233"/>
    </location>
</feature>
<feature type="domain" description="Radical SAM core" evidence="6">
    <location>
        <begin position="94"/>
        <end position="222"/>
    </location>
</feature>
<dbReference type="SFLD" id="SFLDG01072">
    <property type="entry name" value="dehydrogenase_like"/>
    <property type="match status" value="1"/>
</dbReference>
<keyword evidence="1" id="KW-0949">S-adenosyl-L-methionine</keyword>
<evidence type="ECO:0000313" key="8">
    <source>
        <dbReference type="Proteomes" id="UP001257948"/>
    </source>
</evidence>
<dbReference type="CDD" id="cd01335">
    <property type="entry name" value="Radical_SAM"/>
    <property type="match status" value="1"/>
</dbReference>
<proteinExistence type="predicted"/>
<keyword evidence="3" id="KW-0408">Iron</keyword>
<keyword evidence="2" id="KW-0479">Metal-binding</keyword>
<accession>A0ABU3M3S1</accession>
<sequence>MVAARKTHRPPGVDRGVRVEELSRYGESVGGVVCPPVRPWGDSTAFGEPGDRYQGPTWNDTSPPTIPWPKPIVSVTPEGRTRLKAFDQFVVKLHSRCNLACDYCYVYELQDTGWRERPRTMPEAVRERLLERIAEHVRQHRPSHVQVALHGGEPLLAGRDVIARFSAAARRVVAAAGAEAEIVLQTNGVLLDEPTLETLLRQGIRVGVSLDGDERSHDRHRRGPAGGRHRGSHARVTAGLARLTGPRYRHLFAGLLCVVDPAAGDAADVFDALVDHAPPAVDFLLPYGSWDHPAPGAGSGAYGRWLCAAFDRWWASGRPTRVRLFESIMAECQYGAGSSSEVIGTLPAAAVVVESDGSITWAGSLNAVADGAAQTGGTIFSHSFDAVLSLPGAPEHGVAALCRTCRECPLVTVCGAGLRAHRHGRGRGFANPSVYCRDLSLLIRHIQTRVKGS</sequence>
<evidence type="ECO:0000256" key="5">
    <source>
        <dbReference type="SAM" id="MobiDB-lite"/>
    </source>
</evidence>
<evidence type="ECO:0000256" key="3">
    <source>
        <dbReference type="ARBA" id="ARBA00023004"/>
    </source>
</evidence>
<evidence type="ECO:0000259" key="6">
    <source>
        <dbReference type="Pfam" id="PF04055"/>
    </source>
</evidence>
<reference evidence="8" key="1">
    <citation type="submission" date="2023-07" db="EMBL/GenBank/DDBJ databases">
        <title>Draft genome sequence of the endophytic actinobacterium Streptomyces justiciae WPN32, a potential antibiotic producer.</title>
        <authorList>
            <person name="Yasawong M."/>
            <person name="Pana W."/>
            <person name="Ganta P."/>
            <person name="Santapan N."/>
            <person name="Songngamsuk T."/>
            <person name="Phatcharaharikarn M."/>
            <person name="Kerdtoob S."/>
            <person name="Nantapong N."/>
        </authorList>
    </citation>
    <scope>NUCLEOTIDE SEQUENCE [LARGE SCALE GENOMIC DNA]</scope>
    <source>
        <strain evidence="8">WPN32</strain>
    </source>
</reference>
<comment type="caution">
    <text evidence="7">The sequence shown here is derived from an EMBL/GenBank/DDBJ whole genome shotgun (WGS) entry which is preliminary data.</text>
</comment>
<dbReference type="SUPFAM" id="SSF102114">
    <property type="entry name" value="Radical SAM enzymes"/>
    <property type="match status" value="1"/>
</dbReference>
<dbReference type="InterPro" id="IPR023867">
    <property type="entry name" value="Sulphatase_maturase_rSAM"/>
</dbReference>
<feature type="region of interest" description="Disordered" evidence="5">
    <location>
        <begin position="211"/>
        <end position="233"/>
    </location>
</feature>
<dbReference type="PANTHER" id="PTHR43273:SF8">
    <property type="entry name" value="RADICAL SAM DOMAIN PROTEIN"/>
    <property type="match status" value="1"/>
</dbReference>
<dbReference type="SFLD" id="SFLDG01386">
    <property type="entry name" value="main_SPASM_domain-containing"/>
    <property type="match status" value="1"/>
</dbReference>
<name>A0ABU3M3S1_9ACTN</name>
<dbReference type="InterPro" id="IPR013785">
    <property type="entry name" value="Aldolase_TIM"/>
</dbReference>
<dbReference type="SFLD" id="SFLDS00029">
    <property type="entry name" value="Radical_SAM"/>
    <property type="match status" value="1"/>
</dbReference>
<evidence type="ECO:0000256" key="2">
    <source>
        <dbReference type="ARBA" id="ARBA00022723"/>
    </source>
</evidence>
<evidence type="ECO:0000256" key="1">
    <source>
        <dbReference type="ARBA" id="ARBA00022691"/>
    </source>
</evidence>
<dbReference type="InterPro" id="IPR007197">
    <property type="entry name" value="rSAM"/>
</dbReference>